<proteinExistence type="predicted"/>
<gene>
    <name evidence="1" type="ORF">SIMMY50_112</name>
</gene>
<evidence type="ECO:0000313" key="2">
    <source>
        <dbReference type="Proteomes" id="UP000222975"/>
    </source>
</evidence>
<keyword evidence="2" id="KW-1185">Reference proteome</keyword>
<dbReference type="Proteomes" id="UP000222975">
    <property type="component" value="Segment"/>
</dbReference>
<protein>
    <submittedName>
        <fullName evidence="1">Uncharacterized protein</fullName>
    </submittedName>
</protein>
<accession>A0A173GD17</accession>
<sequence>MGSVNRGNIMNIYLVQRKSEPRYTPDSFIAVATSTEEVLMIHPSYFQGKNTPVKFDEAMAALWANELSDSPMDHNWVTDKNELEVTYLGEAAMEFTDPTIIEMWYGYA</sequence>
<dbReference type="EMBL" id="KU886223">
    <property type="protein sequence ID" value="ANH51574.2"/>
    <property type="molecule type" value="Genomic_DNA"/>
</dbReference>
<name>A0A173GD17_9CAUD</name>
<reference evidence="2" key="1">
    <citation type="submission" date="2016-03" db="EMBL/GenBank/DDBJ databases">
        <authorList>
            <person name="Sharma R."/>
            <person name="Simister A.R."/>
            <person name="Berg J.A."/>
            <person name="Jensen G.L."/>
            <person name="Keele B.R."/>
            <person name="Ward M.E.H."/>
            <person name="Breakwell D.P."/>
            <person name="Hope S."/>
            <person name="Grose J.H."/>
        </authorList>
    </citation>
    <scope>NUCLEOTIDE SEQUENCE [LARGE SCALE GENOMIC DNA]</scope>
</reference>
<organism evidence="1 2">
    <name type="scientific">Erwinia phage vB_EamM_Simmy50</name>
    <dbReference type="NCBI Taxonomy" id="1815988"/>
    <lineage>
        <taxon>Viruses</taxon>
        <taxon>Duplodnaviria</taxon>
        <taxon>Heunggongvirae</taxon>
        <taxon>Uroviricota</taxon>
        <taxon>Caudoviricetes</taxon>
        <taxon>Chimalliviridae</taxon>
        <taxon>Agricanvirus</taxon>
        <taxon>Agricanvirus simmy50</taxon>
    </lineage>
</organism>
<evidence type="ECO:0000313" key="1">
    <source>
        <dbReference type="EMBL" id="ANH51574.2"/>
    </source>
</evidence>